<accession>A0A182FCL4</accession>
<dbReference type="VEuPathDB" id="VectorBase:AALB004249"/>
<reference evidence="2" key="2">
    <citation type="submission" date="2022-08" db="UniProtKB">
        <authorList>
            <consortium name="EnsemblMetazoa"/>
        </authorList>
    </citation>
    <scope>IDENTIFICATION</scope>
    <source>
        <strain evidence="2">STECLA/ALBI9_A</strain>
    </source>
</reference>
<dbReference type="Proteomes" id="UP000069272">
    <property type="component" value="Chromosome 3L"/>
</dbReference>
<evidence type="ECO:0000256" key="1">
    <source>
        <dbReference type="SAM" id="MobiDB-lite"/>
    </source>
</evidence>
<dbReference type="AlphaFoldDB" id="A0A182FCL4"/>
<name>A0A182FCL4_ANOAL</name>
<reference evidence="2 3" key="1">
    <citation type="journal article" date="2017" name="G3 (Bethesda)">
        <title>The Physical Genome Mapping of Anopheles albimanus Corrected Scaffold Misassemblies and Identified Interarm Rearrangements in Genus Anopheles.</title>
        <authorList>
            <person name="Artemov G.N."/>
            <person name="Peery A.N."/>
            <person name="Jiang X."/>
            <person name="Tu Z."/>
            <person name="Stegniy V.N."/>
            <person name="Sharakhova M.V."/>
            <person name="Sharakhov I.V."/>
        </authorList>
    </citation>
    <scope>NUCLEOTIDE SEQUENCE [LARGE SCALE GENOMIC DNA]</scope>
    <source>
        <strain evidence="2 3">ALBI9_A</strain>
    </source>
</reference>
<keyword evidence="3" id="KW-1185">Reference proteome</keyword>
<feature type="region of interest" description="Disordered" evidence="1">
    <location>
        <begin position="108"/>
        <end position="156"/>
    </location>
</feature>
<evidence type="ECO:0000313" key="3">
    <source>
        <dbReference type="Proteomes" id="UP000069272"/>
    </source>
</evidence>
<organism evidence="2 3">
    <name type="scientific">Anopheles albimanus</name>
    <name type="common">New world malaria mosquito</name>
    <dbReference type="NCBI Taxonomy" id="7167"/>
    <lineage>
        <taxon>Eukaryota</taxon>
        <taxon>Metazoa</taxon>
        <taxon>Ecdysozoa</taxon>
        <taxon>Arthropoda</taxon>
        <taxon>Hexapoda</taxon>
        <taxon>Insecta</taxon>
        <taxon>Pterygota</taxon>
        <taxon>Neoptera</taxon>
        <taxon>Endopterygota</taxon>
        <taxon>Diptera</taxon>
        <taxon>Nematocera</taxon>
        <taxon>Culicoidea</taxon>
        <taxon>Culicidae</taxon>
        <taxon>Anophelinae</taxon>
        <taxon>Anopheles</taxon>
    </lineage>
</organism>
<dbReference type="VEuPathDB" id="VectorBase:AALB20_030772"/>
<proteinExistence type="predicted"/>
<feature type="compositionally biased region" description="Polar residues" evidence="1">
    <location>
        <begin position="108"/>
        <end position="117"/>
    </location>
</feature>
<evidence type="ECO:0000313" key="2">
    <source>
        <dbReference type="EnsemblMetazoa" id="AALB004249-PA"/>
    </source>
</evidence>
<protein>
    <submittedName>
        <fullName evidence="2">Uncharacterized protein</fullName>
    </submittedName>
</protein>
<sequence length="306" mass="32338">MAYHGAGMNSKLPLECAIWQLPATSTFCPAISLSSSIGYHEFGLQGSRENERTVSQIREFHKCFGCSHECNNMKQPRAGRIVPGLEIRLLVAATVVLLLAATIPATHARTTNRTAQDTTRKPTSTSTTGPDSRPSNPGGGSVQHPPDETKTDGNSGTSVVVHWKLTCEQLCSAGLGGPSCGASWLRPTTTAPNPLPLDSATLDEVCPSLCANGLGVSKCKCKSLKLRDHSKQDLVCAAFCSAADLQLKGCSSCDGSDAPSTTETDPVRSAMEAVQTTTPNWDELCSVFCKMGDGGTLCNCDLPPFF</sequence>
<dbReference type="EnsemblMetazoa" id="AALB004249-RA">
    <property type="protein sequence ID" value="AALB004249-PA"/>
    <property type="gene ID" value="AALB004249"/>
</dbReference>